<gene>
    <name evidence="2" type="ORF">GNZ13_35320</name>
</gene>
<reference evidence="2 3" key="1">
    <citation type="submission" date="2019-11" db="EMBL/GenBank/DDBJ databases">
        <title>Metabolism of dissolved organic matter in forest soils.</title>
        <authorList>
            <person name="Cyle K.T."/>
            <person name="Wilhelm R.C."/>
            <person name="Martinez C.E."/>
        </authorList>
    </citation>
    <scope>NUCLEOTIDE SEQUENCE [LARGE SCALE GENOMIC DNA]</scope>
    <source>
        <strain evidence="2 3">5N</strain>
    </source>
</reference>
<evidence type="ECO:0000313" key="2">
    <source>
        <dbReference type="EMBL" id="NPT59687.1"/>
    </source>
</evidence>
<dbReference type="InterPro" id="IPR021737">
    <property type="entry name" value="Phage_phiKZ_Orf197"/>
</dbReference>
<keyword evidence="1" id="KW-0472">Membrane</keyword>
<protein>
    <submittedName>
        <fullName evidence="2">DUF3307 domain-containing protein</fullName>
    </submittedName>
</protein>
<name>A0A972NXQ6_9BURK</name>
<dbReference type="Proteomes" id="UP000655523">
    <property type="component" value="Unassembled WGS sequence"/>
</dbReference>
<proteinExistence type="predicted"/>
<sequence length="134" mass="14529">MSAPVVAVAIFAFWLSHPADHYAIGSTLQLFAALLIGHVVADYPLQGDFLSRAKNRFNPQPGVPWYQALGAHVLIQAGVVWLITGIWWLGALELLCHAVIDDTKCRGAIGFDTDQILHVLCKAIWACIAIAVLA</sequence>
<comment type="caution">
    <text evidence="2">The sequence shown here is derived from an EMBL/GenBank/DDBJ whole genome shotgun (WGS) entry which is preliminary data.</text>
</comment>
<dbReference type="EMBL" id="WOEZ01000196">
    <property type="protein sequence ID" value="NPT59687.1"/>
    <property type="molecule type" value="Genomic_DNA"/>
</dbReference>
<keyword evidence="1" id="KW-1133">Transmembrane helix</keyword>
<keyword evidence="1" id="KW-0812">Transmembrane</keyword>
<evidence type="ECO:0000313" key="3">
    <source>
        <dbReference type="Proteomes" id="UP000655523"/>
    </source>
</evidence>
<feature type="transmembrane region" description="Helical" evidence="1">
    <location>
        <begin position="116"/>
        <end position="133"/>
    </location>
</feature>
<organism evidence="2 3">
    <name type="scientific">Paraburkholderia elongata</name>
    <dbReference type="NCBI Taxonomy" id="2675747"/>
    <lineage>
        <taxon>Bacteria</taxon>
        <taxon>Pseudomonadati</taxon>
        <taxon>Pseudomonadota</taxon>
        <taxon>Betaproteobacteria</taxon>
        <taxon>Burkholderiales</taxon>
        <taxon>Burkholderiaceae</taxon>
        <taxon>Paraburkholderia</taxon>
    </lineage>
</organism>
<feature type="transmembrane region" description="Helical" evidence="1">
    <location>
        <begin position="65"/>
        <end position="89"/>
    </location>
</feature>
<dbReference type="AlphaFoldDB" id="A0A972NXQ6"/>
<feature type="transmembrane region" description="Helical" evidence="1">
    <location>
        <begin position="28"/>
        <end position="45"/>
    </location>
</feature>
<dbReference type="Pfam" id="PF11750">
    <property type="entry name" value="DUF3307"/>
    <property type="match status" value="1"/>
</dbReference>
<accession>A0A972NXQ6</accession>
<evidence type="ECO:0000256" key="1">
    <source>
        <dbReference type="SAM" id="Phobius"/>
    </source>
</evidence>
<keyword evidence="3" id="KW-1185">Reference proteome</keyword>